<organism evidence="2 3">
    <name type="scientific">Rangifer tarandus platyrhynchus</name>
    <name type="common">Svalbard reindeer</name>
    <dbReference type="NCBI Taxonomy" id="3082113"/>
    <lineage>
        <taxon>Eukaryota</taxon>
        <taxon>Metazoa</taxon>
        <taxon>Chordata</taxon>
        <taxon>Craniata</taxon>
        <taxon>Vertebrata</taxon>
        <taxon>Euteleostomi</taxon>
        <taxon>Mammalia</taxon>
        <taxon>Eutheria</taxon>
        <taxon>Laurasiatheria</taxon>
        <taxon>Artiodactyla</taxon>
        <taxon>Ruminantia</taxon>
        <taxon>Pecora</taxon>
        <taxon>Cervidae</taxon>
        <taxon>Odocoileinae</taxon>
        <taxon>Rangifer</taxon>
    </lineage>
</organism>
<reference evidence="2" key="1">
    <citation type="submission" date="2023-04" db="EMBL/GenBank/DDBJ databases">
        <authorList>
            <consortium name="ELIXIR-Norway"/>
        </authorList>
    </citation>
    <scope>NUCLEOTIDE SEQUENCE [LARGE SCALE GENOMIC DNA]</scope>
</reference>
<dbReference type="Proteomes" id="UP001176941">
    <property type="component" value="Chromosome 9"/>
</dbReference>
<feature type="region of interest" description="Disordered" evidence="1">
    <location>
        <begin position="1"/>
        <end position="47"/>
    </location>
</feature>
<feature type="compositionally biased region" description="Basic and acidic residues" evidence="1">
    <location>
        <begin position="1"/>
        <end position="18"/>
    </location>
</feature>
<evidence type="ECO:0000256" key="1">
    <source>
        <dbReference type="SAM" id="MobiDB-lite"/>
    </source>
</evidence>
<evidence type="ECO:0000313" key="2">
    <source>
        <dbReference type="EMBL" id="CAI9179303.1"/>
    </source>
</evidence>
<accession>A0ABN8ZZA0</accession>
<gene>
    <name evidence="2" type="ORF">MRATA1EN1_LOCUS28265</name>
</gene>
<dbReference type="EMBL" id="OX459945">
    <property type="protein sequence ID" value="CAI9179303.1"/>
    <property type="molecule type" value="Genomic_DNA"/>
</dbReference>
<protein>
    <submittedName>
        <fullName evidence="2">Uncharacterized protein</fullName>
    </submittedName>
</protein>
<evidence type="ECO:0000313" key="3">
    <source>
        <dbReference type="Proteomes" id="UP001176941"/>
    </source>
</evidence>
<proteinExistence type="predicted"/>
<keyword evidence="3" id="KW-1185">Reference proteome</keyword>
<name>A0ABN8ZZA0_RANTA</name>
<sequence>MGARDRDHRHTENLKVNEKLGSQRQFPRARAGSYSQHEPSGSLGVSCGQRRQSTWILRSESQTRLGEGRGSCGSCRDRWLLALVQHPSCLLWCWGNRQELPHCGLEASLLAACEGTGGGDTGPSPAALDPHVCPLGKDSLQTLGPCRALCAGFSNVRTEAPREEAMGPPSHAHGTELTSVAKRESSAGGGWCLAHSAVTGRQPAVSISAGPQTHAPR</sequence>